<evidence type="ECO:0000256" key="2">
    <source>
        <dbReference type="ARBA" id="ARBA00022691"/>
    </source>
</evidence>
<evidence type="ECO:0000256" key="5">
    <source>
        <dbReference type="ARBA" id="ARBA00034545"/>
    </source>
</evidence>
<organism evidence="11 12">
    <name type="scientific">Natronosalvus hydrolyticus</name>
    <dbReference type="NCBI Taxonomy" id="2979988"/>
    <lineage>
        <taxon>Archaea</taxon>
        <taxon>Methanobacteriati</taxon>
        <taxon>Methanobacteriota</taxon>
        <taxon>Stenosarchaea group</taxon>
        <taxon>Halobacteria</taxon>
        <taxon>Halobacteriales</taxon>
        <taxon>Natrialbaceae</taxon>
        <taxon>Natronosalvus</taxon>
    </lineage>
</organism>
<evidence type="ECO:0000256" key="6">
    <source>
        <dbReference type="ARBA" id="ARBA00047941"/>
    </source>
</evidence>
<evidence type="ECO:0000256" key="8">
    <source>
        <dbReference type="ARBA" id="ARBA00048428"/>
    </source>
</evidence>
<keyword evidence="11" id="KW-0489">Methyltransferase</keyword>
<gene>
    <name evidence="11" type="primary">arsM</name>
    <name evidence="11" type="ORF">OB919_05025</name>
</gene>
<comment type="caution">
    <text evidence="11">The sequence shown here is derived from an EMBL/GenBank/DDBJ whole genome shotgun (WGS) entry which is preliminary data.</text>
</comment>
<evidence type="ECO:0000256" key="1">
    <source>
        <dbReference type="ARBA" id="ARBA00022679"/>
    </source>
</evidence>
<dbReference type="InterPro" id="IPR029063">
    <property type="entry name" value="SAM-dependent_MTases_sf"/>
</dbReference>
<dbReference type="EMBL" id="JAOPJZ010000002">
    <property type="protein sequence ID" value="MCU4751348.1"/>
    <property type="molecule type" value="Genomic_DNA"/>
</dbReference>
<feature type="domain" description="Methyltransferase" evidence="10">
    <location>
        <begin position="135"/>
        <end position="279"/>
    </location>
</feature>
<proteinExistence type="inferred from homology"/>
<dbReference type="NCBIfam" id="NF008823">
    <property type="entry name" value="PRK11873.1"/>
    <property type="match status" value="1"/>
</dbReference>
<keyword evidence="2" id="KW-0949">S-adenosyl-L-methionine</keyword>
<dbReference type="Gene3D" id="3.40.50.150">
    <property type="entry name" value="Vaccinia Virus protein VP39"/>
    <property type="match status" value="1"/>
</dbReference>
<evidence type="ECO:0000256" key="4">
    <source>
        <dbReference type="ARBA" id="ARBA00034521"/>
    </source>
</evidence>
<comment type="catalytic activity">
    <reaction evidence="7">
        <text>arsenic triglutathione + 2 [thioredoxin]-dithiol + 2 S-adenosyl-L-methionine + H2O = dimethylarsinous acid + 2 [thioredoxin]-disulfide + 3 glutathione + 2 S-adenosyl-L-homocysteine + 2 H(+)</text>
        <dbReference type="Rhea" id="RHEA:69464"/>
        <dbReference type="Rhea" id="RHEA-COMP:10698"/>
        <dbReference type="Rhea" id="RHEA-COMP:10700"/>
        <dbReference type="ChEBI" id="CHEBI:15377"/>
        <dbReference type="ChEBI" id="CHEBI:15378"/>
        <dbReference type="ChEBI" id="CHEBI:23808"/>
        <dbReference type="ChEBI" id="CHEBI:29950"/>
        <dbReference type="ChEBI" id="CHEBI:50058"/>
        <dbReference type="ChEBI" id="CHEBI:57856"/>
        <dbReference type="ChEBI" id="CHEBI:57925"/>
        <dbReference type="ChEBI" id="CHEBI:59789"/>
        <dbReference type="ChEBI" id="CHEBI:183640"/>
        <dbReference type="EC" id="2.1.1.137"/>
    </reaction>
</comment>
<evidence type="ECO:0000256" key="3">
    <source>
        <dbReference type="ARBA" id="ARBA00034487"/>
    </source>
</evidence>
<feature type="compositionally biased region" description="Low complexity" evidence="9">
    <location>
        <begin position="48"/>
        <end position="61"/>
    </location>
</feature>
<evidence type="ECO:0000313" key="12">
    <source>
        <dbReference type="Proteomes" id="UP001321047"/>
    </source>
</evidence>
<dbReference type="PANTHER" id="PTHR43675:SF8">
    <property type="entry name" value="ARSENITE METHYLTRANSFERASE"/>
    <property type="match status" value="1"/>
</dbReference>
<dbReference type="EC" id="2.1.1.137" evidence="4"/>
<feature type="compositionally biased region" description="Basic and acidic residues" evidence="9">
    <location>
        <begin position="1"/>
        <end position="11"/>
    </location>
</feature>
<feature type="compositionally biased region" description="Basic and acidic residues" evidence="9">
    <location>
        <begin position="18"/>
        <end position="28"/>
    </location>
</feature>
<evidence type="ECO:0000259" key="10">
    <source>
        <dbReference type="Pfam" id="PF13847"/>
    </source>
</evidence>
<dbReference type="PANTHER" id="PTHR43675">
    <property type="entry name" value="ARSENITE METHYLTRANSFERASE"/>
    <property type="match status" value="1"/>
</dbReference>
<accession>A0AAP3E5B0</accession>
<name>A0AAP3E5B0_9EURY</name>
<dbReference type="InterPro" id="IPR026669">
    <property type="entry name" value="Arsenite_MeTrfase-like"/>
</dbReference>
<evidence type="ECO:0000313" key="11">
    <source>
        <dbReference type="EMBL" id="MCU4751348.1"/>
    </source>
</evidence>
<dbReference type="InterPro" id="IPR025714">
    <property type="entry name" value="Methyltranfer_dom"/>
</dbReference>
<evidence type="ECO:0000256" key="9">
    <source>
        <dbReference type="SAM" id="MobiDB-lite"/>
    </source>
</evidence>
<keyword evidence="12" id="KW-1185">Reference proteome</keyword>
<feature type="region of interest" description="Disordered" evidence="9">
    <location>
        <begin position="1"/>
        <end position="88"/>
    </location>
</feature>
<keyword evidence="1" id="KW-0808">Transferase</keyword>
<dbReference type="GO" id="GO:0032259">
    <property type="term" value="P:methylation"/>
    <property type="evidence" value="ECO:0007669"/>
    <property type="project" value="UniProtKB-KW"/>
</dbReference>
<dbReference type="AlphaFoldDB" id="A0AAP3E5B0"/>
<protein>
    <recommendedName>
        <fullName evidence="5">Arsenite methyltransferase</fullName>
        <ecNumber evidence="4">2.1.1.137</ecNumber>
    </recommendedName>
</protein>
<dbReference type="CDD" id="cd02440">
    <property type="entry name" value="AdoMet_MTases"/>
    <property type="match status" value="1"/>
</dbReference>
<dbReference type="Proteomes" id="UP001321047">
    <property type="component" value="Unassembled WGS sequence"/>
</dbReference>
<evidence type="ECO:0000256" key="7">
    <source>
        <dbReference type="ARBA" id="ARBA00047943"/>
    </source>
</evidence>
<feature type="compositionally biased region" description="Polar residues" evidence="9">
    <location>
        <begin position="32"/>
        <end position="47"/>
    </location>
</feature>
<comment type="catalytic activity">
    <reaction evidence="6">
        <text>arsenic triglutathione + [thioredoxin]-dithiol + S-adenosyl-L-methionine + 2 H2O = methylarsonous acid + [thioredoxin]-disulfide + 3 glutathione + S-adenosyl-L-homocysteine + H(+)</text>
        <dbReference type="Rhea" id="RHEA:69460"/>
        <dbReference type="Rhea" id="RHEA-COMP:10698"/>
        <dbReference type="Rhea" id="RHEA-COMP:10700"/>
        <dbReference type="ChEBI" id="CHEBI:15377"/>
        <dbReference type="ChEBI" id="CHEBI:15378"/>
        <dbReference type="ChEBI" id="CHEBI:17826"/>
        <dbReference type="ChEBI" id="CHEBI:29950"/>
        <dbReference type="ChEBI" id="CHEBI:50058"/>
        <dbReference type="ChEBI" id="CHEBI:57856"/>
        <dbReference type="ChEBI" id="CHEBI:57925"/>
        <dbReference type="ChEBI" id="CHEBI:59789"/>
        <dbReference type="ChEBI" id="CHEBI:183640"/>
        <dbReference type="EC" id="2.1.1.137"/>
    </reaction>
</comment>
<dbReference type="Pfam" id="PF13847">
    <property type="entry name" value="Methyltransf_31"/>
    <property type="match status" value="1"/>
</dbReference>
<sequence>MSDEDGSRASVDDDLEATEQRRIVRERYASVATDSSVDGGDSATSCCSGTDTGASAGDTDTVPSAGGTDTEPSAGDTGTGGSDSDSCCSGADGSANAFDATAQKMGYSEAALEAVEPGANLGLGCGNPTAIASLESGETVLDLGSGAGFDCFLAAREVGDEGRVIGVDMTPAMVEKARENAVKNEAENTSFRLGEIEHLPVADGTVDVIISNCVVNLSPDKSQVFREAFRVLRPGGRLAISDVVRTAEFPESVRLDSAAIAACIAGAERIATLESMLDVAGFEAISIEPKAESESFIREWDDDRDISEYIVSAQIEARKPDEE</sequence>
<dbReference type="SUPFAM" id="SSF53335">
    <property type="entry name" value="S-adenosyl-L-methionine-dependent methyltransferases"/>
    <property type="match status" value="1"/>
</dbReference>
<dbReference type="RefSeq" id="WP_342807019.1">
    <property type="nucleotide sequence ID" value="NZ_JAOPJZ010000002.1"/>
</dbReference>
<dbReference type="GO" id="GO:0030791">
    <property type="term" value="F:arsenite methyltransferase activity"/>
    <property type="evidence" value="ECO:0007669"/>
    <property type="project" value="UniProtKB-EC"/>
</dbReference>
<reference evidence="11 12" key="1">
    <citation type="submission" date="2022-09" db="EMBL/GenBank/DDBJ databases">
        <title>Enrichment on poylsaccharides allowed isolation of novel metabolic and taxonomic groups of Haloarchaea.</title>
        <authorList>
            <person name="Sorokin D.Y."/>
            <person name="Elcheninov A.G."/>
            <person name="Khizhniak T.V."/>
            <person name="Kolganova T.V."/>
            <person name="Kublanov I.V."/>
        </authorList>
    </citation>
    <scope>NUCLEOTIDE SEQUENCE [LARGE SCALE GENOMIC DNA]</scope>
    <source>
        <strain evidence="11 12">AArc-curdl1</strain>
    </source>
</reference>
<comment type="similarity">
    <text evidence="3">Belongs to the methyltransferase superfamily. Arsenite methyltransferase family.</text>
</comment>
<comment type="catalytic activity">
    <reaction evidence="8">
        <text>arsenic triglutathione + 3 [thioredoxin]-dithiol + 3 S-adenosyl-L-methionine = trimethylarsine + 3 [thioredoxin]-disulfide + 3 glutathione + 3 S-adenosyl-L-homocysteine + 3 H(+)</text>
        <dbReference type="Rhea" id="RHEA:69432"/>
        <dbReference type="Rhea" id="RHEA-COMP:10698"/>
        <dbReference type="Rhea" id="RHEA-COMP:10700"/>
        <dbReference type="ChEBI" id="CHEBI:15378"/>
        <dbReference type="ChEBI" id="CHEBI:27130"/>
        <dbReference type="ChEBI" id="CHEBI:29950"/>
        <dbReference type="ChEBI" id="CHEBI:50058"/>
        <dbReference type="ChEBI" id="CHEBI:57856"/>
        <dbReference type="ChEBI" id="CHEBI:57925"/>
        <dbReference type="ChEBI" id="CHEBI:59789"/>
        <dbReference type="ChEBI" id="CHEBI:183640"/>
        <dbReference type="EC" id="2.1.1.137"/>
    </reaction>
</comment>